<keyword evidence="1" id="KW-0449">Lipoprotein</keyword>
<protein>
    <submittedName>
        <fullName evidence="1">SusD/RagB family nutrient-binding outer membrane lipoprotein</fullName>
    </submittedName>
</protein>
<accession>A0A6N8KTK9</accession>
<name>A0A6N8KTK9_9SPHI</name>
<sequence>MKRRFLQYILAAGMLCTISGCKNLSEYNINPNGVDPSRANVNLMLTGILSGMSGNYAVLDNSVSSGVVQHMQEDGWFDGYNHYKWDARDWGEWYEVLANNDVMLSSAQANKFPMHEGIALLVRAFAYGVITDLWGDAPYTDAIKANQNILQPTYDKQETIYKGILADLQRASELFQANNNAGIIAANDILYKGDIKKWHQFANSLLLRYAMRLSEKMPTEAAQLIKKVYDSNVYLNNPANNAAVSYLGNTSADSWFLANQFDSDGSGFRRRKIAKTIMDKLKANKDPRMFVWTAPVHCQWVEDPALATATDPVIRKNGVLQTYVSLTYAQYLTEIAAGNKFTRHYNPAKLGYKLDTAKYVGVPAGSPEPSSYNLNPTPGQIVQNQHVSQLSQMYRQSTGTYLKRRLATTEETYFILAEAAKRNWITGNAESLYNEGVKASLTAWGIADKYAAYIAQAGVKYNGTVEQILEQKWIASWNCSTEAWMDYRRTGFPKFVAGPASSEPVLPVRFIYGNNEINANKANVEAAMNSLQETPYSKLRGKNSQWSKPWLLQGTSKPW</sequence>
<dbReference type="Gene3D" id="1.25.40.390">
    <property type="match status" value="2"/>
</dbReference>
<dbReference type="Proteomes" id="UP000435036">
    <property type="component" value="Unassembled WGS sequence"/>
</dbReference>
<dbReference type="RefSeq" id="WP_160367392.1">
    <property type="nucleotide sequence ID" value="NZ_WSQA01000001.1"/>
</dbReference>
<keyword evidence="2" id="KW-1185">Reference proteome</keyword>
<evidence type="ECO:0000313" key="1">
    <source>
        <dbReference type="EMBL" id="MVZ60765.1"/>
    </source>
</evidence>
<proteinExistence type="predicted"/>
<dbReference type="InterPro" id="IPR041662">
    <property type="entry name" value="SusD-like_2"/>
</dbReference>
<dbReference type="AlphaFoldDB" id="A0A6N8KTK9"/>
<comment type="caution">
    <text evidence="1">The sequence shown here is derived from an EMBL/GenBank/DDBJ whole genome shotgun (WGS) entry which is preliminary data.</text>
</comment>
<organism evidence="1 2">
    <name type="scientific">Sphingobacterium humi</name>
    <dbReference type="NCBI Taxonomy" id="1796905"/>
    <lineage>
        <taxon>Bacteria</taxon>
        <taxon>Pseudomonadati</taxon>
        <taxon>Bacteroidota</taxon>
        <taxon>Sphingobacteriia</taxon>
        <taxon>Sphingobacteriales</taxon>
        <taxon>Sphingobacteriaceae</taxon>
        <taxon>Sphingobacterium</taxon>
    </lineage>
</organism>
<dbReference type="PROSITE" id="PS51257">
    <property type="entry name" value="PROKAR_LIPOPROTEIN"/>
    <property type="match status" value="1"/>
</dbReference>
<evidence type="ECO:0000313" key="2">
    <source>
        <dbReference type="Proteomes" id="UP000435036"/>
    </source>
</evidence>
<dbReference type="OrthoDB" id="9766256at2"/>
<gene>
    <name evidence="1" type="ORF">GQF63_01890</name>
</gene>
<dbReference type="EMBL" id="WSQA01000001">
    <property type="protein sequence ID" value="MVZ60765.1"/>
    <property type="molecule type" value="Genomic_DNA"/>
</dbReference>
<dbReference type="InterPro" id="IPR011990">
    <property type="entry name" value="TPR-like_helical_dom_sf"/>
</dbReference>
<reference evidence="1 2" key="1">
    <citation type="submission" date="2019-12" db="EMBL/GenBank/DDBJ databases">
        <authorList>
            <person name="Dong K."/>
        </authorList>
    </citation>
    <scope>NUCLEOTIDE SEQUENCE [LARGE SCALE GENOMIC DNA]</scope>
    <source>
        <strain evidence="1 2">JCM 31225</strain>
    </source>
</reference>
<dbReference type="SUPFAM" id="SSF48452">
    <property type="entry name" value="TPR-like"/>
    <property type="match status" value="1"/>
</dbReference>
<dbReference type="Pfam" id="PF12771">
    <property type="entry name" value="SusD-like_2"/>
    <property type="match status" value="2"/>
</dbReference>